<dbReference type="PANTHER" id="PTHR43156:SF2">
    <property type="entry name" value="STAGE II SPORULATION PROTEIN E"/>
    <property type="match status" value="1"/>
</dbReference>
<dbReference type="EMBL" id="JACSPO010000006">
    <property type="protein sequence ID" value="MBD8062864.1"/>
    <property type="molecule type" value="Genomic_DNA"/>
</dbReference>
<dbReference type="InterPro" id="IPR036457">
    <property type="entry name" value="PPM-type-like_dom_sf"/>
</dbReference>
<dbReference type="SMART" id="SM00331">
    <property type="entry name" value="PP2C_SIG"/>
    <property type="match status" value="1"/>
</dbReference>
<gene>
    <name evidence="3" type="ORF">H9624_11095</name>
</gene>
<keyword evidence="4" id="KW-1185">Reference proteome</keyword>
<comment type="caution">
    <text evidence="3">The sequence shown here is derived from an EMBL/GenBank/DDBJ whole genome shotgun (WGS) entry which is preliminary data.</text>
</comment>
<evidence type="ECO:0000256" key="1">
    <source>
        <dbReference type="ARBA" id="ARBA00022801"/>
    </source>
</evidence>
<organism evidence="3 4">
    <name type="scientific">Oceanitalea stevensii</name>
    <dbReference type="NCBI Taxonomy" id="2763072"/>
    <lineage>
        <taxon>Bacteria</taxon>
        <taxon>Bacillati</taxon>
        <taxon>Actinomycetota</taxon>
        <taxon>Actinomycetes</taxon>
        <taxon>Micrococcales</taxon>
        <taxon>Bogoriellaceae</taxon>
        <taxon>Georgenia</taxon>
    </lineage>
</organism>
<evidence type="ECO:0000259" key="2">
    <source>
        <dbReference type="SMART" id="SM00331"/>
    </source>
</evidence>
<dbReference type="Gene3D" id="3.60.40.10">
    <property type="entry name" value="PPM-type phosphatase domain"/>
    <property type="match status" value="1"/>
</dbReference>
<dbReference type="InterPro" id="IPR052016">
    <property type="entry name" value="Bact_Sigma-Reg"/>
</dbReference>
<evidence type="ECO:0000313" key="3">
    <source>
        <dbReference type="EMBL" id="MBD8062864.1"/>
    </source>
</evidence>
<dbReference type="SUPFAM" id="SSF81606">
    <property type="entry name" value="PP2C-like"/>
    <property type="match status" value="1"/>
</dbReference>
<keyword evidence="1" id="KW-0378">Hydrolase</keyword>
<dbReference type="RefSeq" id="WP_251839971.1">
    <property type="nucleotide sequence ID" value="NZ_JACSPO010000006.1"/>
</dbReference>
<dbReference type="PANTHER" id="PTHR43156">
    <property type="entry name" value="STAGE II SPORULATION PROTEIN E-RELATED"/>
    <property type="match status" value="1"/>
</dbReference>
<proteinExistence type="predicted"/>
<name>A0ABR8Z4Z0_9MICO</name>
<dbReference type="Pfam" id="PF07228">
    <property type="entry name" value="SpoIIE"/>
    <property type="match status" value="1"/>
</dbReference>
<protein>
    <submittedName>
        <fullName evidence="3">Serine/threonine-protein phosphatase</fullName>
    </submittedName>
</protein>
<feature type="domain" description="PPM-type phosphatase" evidence="2">
    <location>
        <begin position="261"/>
        <end position="478"/>
    </location>
</feature>
<accession>A0ABR8Z4Z0</accession>
<dbReference type="InterPro" id="IPR001932">
    <property type="entry name" value="PPM-type_phosphatase-like_dom"/>
</dbReference>
<dbReference type="Proteomes" id="UP000661894">
    <property type="component" value="Unassembled WGS sequence"/>
</dbReference>
<evidence type="ECO:0000313" key="4">
    <source>
        <dbReference type="Proteomes" id="UP000661894"/>
    </source>
</evidence>
<sequence>MAALTPGRQRQLCRHAQVSARLSTDELWRRYFAVGGTAGPLELDAYLNGALDLPAEQRDRVALAINEHIDALAGKVRAPYSRPLRSAGDQDAALAALRALLRGTHLAPPDLLPAALDAAAAHLGFTTVMYLADYANELLVPFPGRHGADRTPMRIDTTLPGRAYRYVRAQPTVSHGQARIWMPILDGVERIGVLDVMVEDSLDLHDPVLHRQMWMVSHYLGHLVTALEVLGDTIDAVRRTHPRSIEAELVWSLLPPLTAGTDKVLLSGRLEPAHAVGGDVFDYSLSPTHAQFAVVDATGHDLRAGMAAAVGLAAYRNARRQGHGLFAQAEAVHRTLAEHFGGQYVFATGVFGDLDLDTGRLRYFVPGHPAPLLLRRGKVVKALDEGRRALLGLDVSSAALGEERLEAGDIVVIYTDGIPEARDSERQFYGTRRLIDTIERAAADGKPLPEISRSVLQSLLRHQRGVLQDDATLVLVQWTTEGQADLDPTLLRT</sequence>
<reference evidence="3 4" key="1">
    <citation type="submission" date="2020-08" db="EMBL/GenBank/DDBJ databases">
        <title>A Genomic Blueprint of the Chicken Gut Microbiome.</title>
        <authorList>
            <person name="Gilroy R."/>
            <person name="Ravi A."/>
            <person name="Getino M."/>
            <person name="Pursley I."/>
            <person name="Horton D.L."/>
            <person name="Alikhan N.-F."/>
            <person name="Baker D."/>
            <person name="Gharbi K."/>
            <person name="Hall N."/>
            <person name="Watson M."/>
            <person name="Adriaenssens E.M."/>
            <person name="Foster-Nyarko E."/>
            <person name="Jarju S."/>
            <person name="Secka A."/>
            <person name="Antonio M."/>
            <person name="Oren A."/>
            <person name="Chaudhuri R."/>
            <person name="La Ragione R.M."/>
            <person name="Hildebrand F."/>
            <person name="Pallen M.J."/>
        </authorList>
    </citation>
    <scope>NUCLEOTIDE SEQUENCE [LARGE SCALE GENOMIC DNA]</scope>
    <source>
        <strain evidence="3 4">Sa1BUA1</strain>
    </source>
</reference>